<protein>
    <submittedName>
        <fullName evidence="2">Uncharacterized protein</fullName>
    </submittedName>
</protein>
<evidence type="ECO:0000256" key="1">
    <source>
        <dbReference type="SAM" id="MobiDB-lite"/>
    </source>
</evidence>
<dbReference type="EMBL" id="QGKV02000299">
    <property type="protein sequence ID" value="KAF3592249.1"/>
    <property type="molecule type" value="Genomic_DNA"/>
</dbReference>
<comment type="caution">
    <text evidence="2">The sequence shown here is derived from an EMBL/GenBank/DDBJ whole genome shotgun (WGS) entry which is preliminary data.</text>
</comment>
<organism evidence="2 3">
    <name type="scientific">Brassica cretica</name>
    <name type="common">Mustard</name>
    <dbReference type="NCBI Taxonomy" id="69181"/>
    <lineage>
        <taxon>Eukaryota</taxon>
        <taxon>Viridiplantae</taxon>
        <taxon>Streptophyta</taxon>
        <taxon>Embryophyta</taxon>
        <taxon>Tracheophyta</taxon>
        <taxon>Spermatophyta</taxon>
        <taxon>Magnoliopsida</taxon>
        <taxon>eudicotyledons</taxon>
        <taxon>Gunneridae</taxon>
        <taxon>Pentapetalae</taxon>
        <taxon>rosids</taxon>
        <taxon>malvids</taxon>
        <taxon>Brassicales</taxon>
        <taxon>Brassicaceae</taxon>
        <taxon>Brassiceae</taxon>
        <taxon>Brassica</taxon>
    </lineage>
</organism>
<evidence type="ECO:0000313" key="3">
    <source>
        <dbReference type="Proteomes" id="UP000266723"/>
    </source>
</evidence>
<sequence>MSDHQKPDLENQDEQGLMMANQRWGRQHQRRLNFVPTQGDAAPNISQTLRKKKSANIDLQRVRNNRTNGNS</sequence>
<gene>
    <name evidence="2" type="ORF">DY000_02024435</name>
</gene>
<proteinExistence type="predicted"/>
<dbReference type="Proteomes" id="UP000266723">
    <property type="component" value="Unassembled WGS sequence"/>
</dbReference>
<evidence type="ECO:0000313" key="2">
    <source>
        <dbReference type="EMBL" id="KAF3592249.1"/>
    </source>
</evidence>
<feature type="region of interest" description="Disordered" evidence="1">
    <location>
        <begin position="36"/>
        <end position="71"/>
    </location>
</feature>
<reference evidence="2 3" key="1">
    <citation type="journal article" date="2020" name="BMC Genomics">
        <title>Intraspecific diversification of the crop wild relative Brassica cretica Lam. using demographic model selection.</title>
        <authorList>
            <person name="Kioukis A."/>
            <person name="Michalopoulou V.A."/>
            <person name="Briers L."/>
            <person name="Pirintsos S."/>
            <person name="Studholme D.J."/>
            <person name="Pavlidis P."/>
            <person name="Sarris P.F."/>
        </authorList>
    </citation>
    <scope>NUCLEOTIDE SEQUENCE [LARGE SCALE GENOMIC DNA]</scope>
    <source>
        <strain evidence="3">cv. PFS-1207/04</strain>
    </source>
</reference>
<keyword evidence="3" id="KW-1185">Reference proteome</keyword>
<name>A0ABQ7E5M3_BRACR</name>
<accession>A0ABQ7E5M3</accession>